<feature type="transmembrane region" description="Helical" evidence="1">
    <location>
        <begin position="296"/>
        <end position="318"/>
    </location>
</feature>
<keyword evidence="1" id="KW-0812">Transmembrane</keyword>
<feature type="transmembrane region" description="Helical" evidence="1">
    <location>
        <begin position="541"/>
        <end position="563"/>
    </location>
</feature>
<dbReference type="Proteomes" id="UP001500635">
    <property type="component" value="Unassembled WGS sequence"/>
</dbReference>
<dbReference type="RefSeq" id="WP_344999409.1">
    <property type="nucleotide sequence ID" value="NZ_BAABFR010000085.1"/>
</dbReference>
<evidence type="ECO:0000313" key="2">
    <source>
        <dbReference type="EMBL" id="GAA4401087.1"/>
    </source>
</evidence>
<feature type="transmembrane region" description="Helical" evidence="1">
    <location>
        <begin position="165"/>
        <end position="193"/>
    </location>
</feature>
<keyword evidence="3" id="KW-1185">Reference proteome</keyword>
<organism evidence="2 3">
    <name type="scientific">Tsukamurella soli</name>
    <dbReference type="NCBI Taxonomy" id="644556"/>
    <lineage>
        <taxon>Bacteria</taxon>
        <taxon>Bacillati</taxon>
        <taxon>Actinomycetota</taxon>
        <taxon>Actinomycetes</taxon>
        <taxon>Mycobacteriales</taxon>
        <taxon>Tsukamurellaceae</taxon>
        <taxon>Tsukamurella</taxon>
    </lineage>
</organism>
<protein>
    <recommendedName>
        <fullName evidence="4">Transmembrane protein</fullName>
    </recommendedName>
</protein>
<dbReference type="EMBL" id="BAABFR010000085">
    <property type="protein sequence ID" value="GAA4401087.1"/>
    <property type="molecule type" value="Genomic_DNA"/>
</dbReference>
<evidence type="ECO:0008006" key="4">
    <source>
        <dbReference type="Google" id="ProtNLM"/>
    </source>
</evidence>
<gene>
    <name evidence="2" type="ORF">GCM10023147_40270</name>
</gene>
<feature type="transmembrane region" description="Helical" evidence="1">
    <location>
        <begin position="264"/>
        <end position="284"/>
    </location>
</feature>
<evidence type="ECO:0000313" key="3">
    <source>
        <dbReference type="Proteomes" id="UP001500635"/>
    </source>
</evidence>
<evidence type="ECO:0000256" key="1">
    <source>
        <dbReference type="SAM" id="Phobius"/>
    </source>
</evidence>
<feature type="transmembrane region" description="Helical" evidence="1">
    <location>
        <begin position="104"/>
        <end position="122"/>
    </location>
</feature>
<keyword evidence="1" id="KW-0472">Membrane</keyword>
<comment type="caution">
    <text evidence="2">The sequence shown here is derived from an EMBL/GenBank/DDBJ whole genome shotgun (WGS) entry which is preliminary data.</text>
</comment>
<feature type="transmembrane region" description="Helical" evidence="1">
    <location>
        <begin position="338"/>
        <end position="357"/>
    </location>
</feature>
<sequence>MTTERRDLVLAGYSAALTALILGPLLGGGYLLLRDGVATPRSYVTDAALGLGGNAARATPQDWLIALASHVVDGGAVVTGLLFLALTAAGWGFGRCALAVADRAGVDVGLAGALVASTVALWNPFVAERLLQGHWSLMTGYAAVAWTVVAALRPRDSPGAGRRQAGALAVCLAAGGLTPTGAMYVLVTALVLLPRRAPLTLLTFLCAAAPWLYPSVVARAGLTVDAASVGVFAARAEPGLGTLGSVAGLGGIWNAQAVPVGRGALAWAGTVVLIAVVATGLVVLGRAVRRSPLAGLAALAVAVVVLPALAATGPGAHVLTALVTHVPGAGILRDTQKWVALAVPLYATAAAAATVALRRWSTQARAPMAVLLGALTVCALPGIAWGVGDALTPTRYPTAWAEVASRVPAGDGAVAVLPTGMFRRFAYGPAAPVLDPAPRILRAPVLQTGELRVGGVTIDRQPGPAAEAEAVLAAGTADVAERLARIGVRWVLVEASPDMPADAAAALPGLAQVYRSPSLELFRVPGAVAALSGTPTSGERLGAWGAHLLWAATLLGGAVASLVRRH</sequence>
<keyword evidence="1" id="KW-1133">Transmembrane helix</keyword>
<feature type="transmembrane region" description="Helical" evidence="1">
    <location>
        <begin position="63"/>
        <end position="92"/>
    </location>
</feature>
<reference evidence="3" key="1">
    <citation type="journal article" date="2019" name="Int. J. Syst. Evol. Microbiol.">
        <title>The Global Catalogue of Microorganisms (GCM) 10K type strain sequencing project: providing services to taxonomists for standard genome sequencing and annotation.</title>
        <authorList>
            <consortium name="The Broad Institute Genomics Platform"/>
            <consortium name="The Broad Institute Genome Sequencing Center for Infectious Disease"/>
            <person name="Wu L."/>
            <person name="Ma J."/>
        </authorList>
    </citation>
    <scope>NUCLEOTIDE SEQUENCE [LARGE SCALE GENOMIC DNA]</scope>
    <source>
        <strain evidence="3">JCM 17688</strain>
    </source>
</reference>
<proteinExistence type="predicted"/>
<accession>A0ABP8K6F4</accession>
<feature type="transmembrane region" description="Helical" evidence="1">
    <location>
        <begin position="369"/>
        <end position="388"/>
    </location>
</feature>
<feature type="transmembrane region" description="Helical" evidence="1">
    <location>
        <begin position="134"/>
        <end position="153"/>
    </location>
</feature>
<name>A0ABP8K6F4_9ACTN</name>
<feature type="transmembrane region" description="Helical" evidence="1">
    <location>
        <begin position="12"/>
        <end position="33"/>
    </location>
</feature>